<feature type="domain" description="Beta-lactamase-related" evidence="1">
    <location>
        <begin position="150"/>
        <end position="418"/>
    </location>
</feature>
<dbReference type="Gene3D" id="3.40.710.10">
    <property type="entry name" value="DD-peptidase/beta-lactamase superfamily"/>
    <property type="match status" value="1"/>
</dbReference>
<proteinExistence type="predicted"/>
<dbReference type="Proteomes" id="UP000436016">
    <property type="component" value="Unassembled WGS sequence"/>
</dbReference>
<dbReference type="Pfam" id="PF00144">
    <property type="entry name" value="Beta-lactamase"/>
    <property type="match status" value="1"/>
</dbReference>
<dbReference type="EMBL" id="WUWG01000007">
    <property type="protein sequence ID" value="MXU66727.1"/>
    <property type="molecule type" value="Genomic_DNA"/>
</dbReference>
<dbReference type="InterPro" id="IPR012338">
    <property type="entry name" value="Beta-lactam/transpept-like"/>
</dbReference>
<dbReference type="InterPro" id="IPR001466">
    <property type="entry name" value="Beta-lactam-related"/>
</dbReference>
<name>A0A6B0TQ07_9RHOB</name>
<evidence type="ECO:0000313" key="3">
    <source>
        <dbReference type="Proteomes" id="UP000436016"/>
    </source>
</evidence>
<sequence length="443" mass="45716">MKILRLSLGLILALLLGVLIWLAVAPPAMIRVATAYTAKIVCSNHFIAARDPAEVLAVDVQAPGHPILGFISIDVDDSAGRVDARLLGLFGRGTALHRSGHGCAVAPDGNVAALAANAPATEPAPLAIDPVPAIQNLLGDESLTGPGMRAVLVLKDKQVIGKTYADGFDAGTPLLGWSMTKTVTAALIGTLVKDGALSLDQSVADAAPNAFGHWASDARAAITVADLMGMASDLRWNEGYGTVSDVTRMLYLEADMAAFAASSPLDAPDGADVGQVFNYSSGTTVLLSRLAQELLGADEMQAMRARLFNPLGMASAVVEADATGTLAGSSYMYATAADWARFGAFVGGAGQGIVPAGFTEWMRAPHPASDGAYGRGQTWMRPPGPARDIALPDDAVWLSGHDGQSVGVFPSDQLVIVRFGLTPSSLGYSPAALSRAVLDALDG</sequence>
<evidence type="ECO:0000259" key="1">
    <source>
        <dbReference type="Pfam" id="PF00144"/>
    </source>
</evidence>
<evidence type="ECO:0000313" key="2">
    <source>
        <dbReference type="EMBL" id="MXU66727.1"/>
    </source>
</evidence>
<comment type="caution">
    <text evidence="2">The sequence shown here is derived from an EMBL/GenBank/DDBJ whole genome shotgun (WGS) entry which is preliminary data.</text>
</comment>
<dbReference type="AlphaFoldDB" id="A0A6B0TQ07"/>
<organism evidence="2 3">
    <name type="scientific">Oceanomicrobium pacificus</name>
    <dbReference type="NCBI Taxonomy" id="2692916"/>
    <lineage>
        <taxon>Bacteria</taxon>
        <taxon>Pseudomonadati</taxon>
        <taxon>Pseudomonadota</taxon>
        <taxon>Alphaproteobacteria</taxon>
        <taxon>Rhodobacterales</taxon>
        <taxon>Paracoccaceae</taxon>
        <taxon>Oceanomicrobium</taxon>
    </lineage>
</organism>
<dbReference type="SUPFAM" id="SSF56601">
    <property type="entry name" value="beta-lactamase/transpeptidase-like"/>
    <property type="match status" value="1"/>
</dbReference>
<keyword evidence="2" id="KW-0378">Hydrolase</keyword>
<dbReference type="GO" id="GO:0016787">
    <property type="term" value="F:hydrolase activity"/>
    <property type="evidence" value="ECO:0007669"/>
    <property type="project" value="UniProtKB-KW"/>
</dbReference>
<accession>A0A6B0TQ07</accession>
<keyword evidence="3" id="KW-1185">Reference proteome</keyword>
<dbReference type="RefSeq" id="WP_160856389.1">
    <property type="nucleotide sequence ID" value="NZ_WUWG01000007.1"/>
</dbReference>
<dbReference type="PANTHER" id="PTHR43283">
    <property type="entry name" value="BETA-LACTAMASE-RELATED"/>
    <property type="match status" value="1"/>
</dbReference>
<gene>
    <name evidence="2" type="ORF">GSH16_14855</name>
</gene>
<dbReference type="InterPro" id="IPR050789">
    <property type="entry name" value="Diverse_Enzym_Activities"/>
</dbReference>
<protein>
    <submittedName>
        <fullName evidence="2">Serine hydrolase</fullName>
    </submittedName>
</protein>
<dbReference type="PANTHER" id="PTHR43283:SF7">
    <property type="entry name" value="BETA-LACTAMASE-RELATED DOMAIN-CONTAINING PROTEIN"/>
    <property type="match status" value="1"/>
</dbReference>
<reference evidence="2 3" key="1">
    <citation type="submission" date="2019-12" db="EMBL/GenBank/DDBJ databases">
        <title>Strain KN286 was isolated from seawater, which was collected from Caroline Seamount in the tropical western Pacific.</title>
        <authorList>
            <person name="Wang Q."/>
        </authorList>
    </citation>
    <scope>NUCLEOTIDE SEQUENCE [LARGE SCALE GENOMIC DNA]</scope>
    <source>
        <strain evidence="2 3">KN286</strain>
    </source>
</reference>